<accession>A0AAD8N3D9</accession>
<sequence length="134" mass="15002">MMTTATHLVAESVWNDIESTRSVTDKHLDSLNFLFGKNMESAARIVDLKGVKKISGELSGRTIFQVTGESKRKEEYFCFPEHYCSCQSFFYDIVKNGKQLFCKHQIAARLASSAGLCIDVKVSDEQLAVLLSNV</sequence>
<dbReference type="Proteomes" id="UP001237642">
    <property type="component" value="Unassembled WGS sequence"/>
</dbReference>
<keyword evidence="1" id="KW-0863">Zinc-finger</keyword>
<evidence type="ECO:0000256" key="1">
    <source>
        <dbReference type="PROSITE-ProRule" id="PRU00325"/>
    </source>
</evidence>
<evidence type="ECO:0000313" key="3">
    <source>
        <dbReference type="EMBL" id="KAK1395119.1"/>
    </source>
</evidence>
<keyword evidence="1" id="KW-0862">Zinc</keyword>
<evidence type="ECO:0000259" key="2">
    <source>
        <dbReference type="PROSITE" id="PS50966"/>
    </source>
</evidence>
<dbReference type="PROSITE" id="PS50966">
    <property type="entry name" value="ZF_SWIM"/>
    <property type="match status" value="1"/>
</dbReference>
<organism evidence="3 4">
    <name type="scientific">Heracleum sosnowskyi</name>
    <dbReference type="NCBI Taxonomy" id="360622"/>
    <lineage>
        <taxon>Eukaryota</taxon>
        <taxon>Viridiplantae</taxon>
        <taxon>Streptophyta</taxon>
        <taxon>Embryophyta</taxon>
        <taxon>Tracheophyta</taxon>
        <taxon>Spermatophyta</taxon>
        <taxon>Magnoliopsida</taxon>
        <taxon>eudicotyledons</taxon>
        <taxon>Gunneridae</taxon>
        <taxon>Pentapetalae</taxon>
        <taxon>asterids</taxon>
        <taxon>campanulids</taxon>
        <taxon>Apiales</taxon>
        <taxon>Apiaceae</taxon>
        <taxon>Apioideae</taxon>
        <taxon>apioid superclade</taxon>
        <taxon>Tordylieae</taxon>
        <taxon>Tordyliinae</taxon>
        <taxon>Heracleum</taxon>
    </lineage>
</organism>
<dbReference type="GO" id="GO:0000724">
    <property type="term" value="P:double-strand break repair via homologous recombination"/>
    <property type="evidence" value="ECO:0007669"/>
    <property type="project" value="TreeGrafter"/>
</dbReference>
<name>A0AAD8N3D9_9APIA</name>
<keyword evidence="4" id="KW-1185">Reference proteome</keyword>
<dbReference type="InterPro" id="IPR007527">
    <property type="entry name" value="Znf_SWIM"/>
</dbReference>
<keyword evidence="1" id="KW-0479">Metal-binding</keyword>
<evidence type="ECO:0000313" key="4">
    <source>
        <dbReference type="Proteomes" id="UP001237642"/>
    </source>
</evidence>
<protein>
    <submittedName>
        <fullName evidence="3">Zinc finger SWIM domain-containing protein 7</fullName>
    </submittedName>
</protein>
<comment type="caution">
    <text evidence="3">The sequence shown here is derived from an EMBL/GenBank/DDBJ whole genome shotgun (WGS) entry which is preliminary data.</text>
</comment>
<dbReference type="PANTHER" id="PTHR28498:SF1">
    <property type="entry name" value="ZINC FINGER SWIM DOMAIN-CONTAINING PROTEIN 7"/>
    <property type="match status" value="1"/>
</dbReference>
<dbReference type="GO" id="GO:0097196">
    <property type="term" value="C:Shu complex"/>
    <property type="evidence" value="ECO:0007669"/>
    <property type="project" value="TreeGrafter"/>
</dbReference>
<proteinExistence type="predicted"/>
<dbReference type="PANTHER" id="PTHR28498">
    <property type="entry name" value="ZINC FINGER SWIM DOMAIN-CONTAINING PROTEIN 7"/>
    <property type="match status" value="1"/>
</dbReference>
<reference evidence="3" key="1">
    <citation type="submission" date="2023-02" db="EMBL/GenBank/DDBJ databases">
        <title>Genome of toxic invasive species Heracleum sosnowskyi carries increased number of genes despite the absence of recent whole-genome duplications.</title>
        <authorList>
            <person name="Schelkunov M."/>
            <person name="Shtratnikova V."/>
            <person name="Makarenko M."/>
            <person name="Klepikova A."/>
            <person name="Omelchenko D."/>
            <person name="Novikova G."/>
            <person name="Obukhova E."/>
            <person name="Bogdanov V."/>
            <person name="Penin A."/>
            <person name="Logacheva M."/>
        </authorList>
    </citation>
    <scope>NUCLEOTIDE SEQUENCE</scope>
    <source>
        <strain evidence="3">Hsosn_3</strain>
        <tissue evidence="3">Leaf</tissue>
    </source>
</reference>
<feature type="domain" description="SWIM-type" evidence="2">
    <location>
        <begin position="64"/>
        <end position="113"/>
    </location>
</feature>
<dbReference type="GO" id="GO:0008270">
    <property type="term" value="F:zinc ion binding"/>
    <property type="evidence" value="ECO:0007669"/>
    <property type="project" value="UniProtKB-KW"/>
</dbReference>
<dbReference type="EMBL" id="JAUIZM010000003">
    <property type="protein sequence ID" value="KAK1395119.1"/>
    <property type="molecule type" value="Genomic_DNA"/>
</dbReference>
<dbReference type="AlphaFoldDB" id="A0AAD8N3D9"/>
<reference evidence="3" key="2">
    <citation type="submission" date="2023-05" db="EMBL/GenBank/DDBJ databases">
        <authorList>
            <person name="Schelkunov M.I."/>
        </authorList>
    </citation>
    <scope>NUCLEOTIDE SEQUENCE</scope>
    <source>
        <strain evidence="3">Hsosn_3</strain>
        <tissue evidence="3">Leaf</tissue>
    </source>
</reference>
<gene>
    <name evidence="3" type="ORF">POM88_014175</name>
</gene>